<dbReference type="GO" id="GO:0055085">
    <property type="term" value="P:transmembrane transport"/>
    <property type="evidence" value="ECO:0007669"/>
    <property type="project" value="InterPro"/>
</dbReference>
<sequence>MAGSGLFESFLGAIQASLSVLLVMSYGGVAGYLGLLDRKACKSISTVCVRIFLPALLITKLGSELNAGSGMNYVPIVIWGVVCHLISFGIGMIAQHGLGMPDWATVAILINNTTSYPLLLIAALEETGILESLIVADESAKEAVERAKSYFLVFSTMSNCITFAIGPRLIEDGGPDSDNDQSDEDEETDVEANENTHLLPPDQRRKPQRPRQQSSGADDEDENRPAIIPENTWDSLSDRTKWWSTFILDFFNAPLIGALIGALLGLVPALHKAFFNSPQEGGIFTSWLTASLKTISALFAPLPVIVTGVSLFDSLRDTKRGKNKEKLPWGTVGFILGVRFIIWPIASIGLIWALASKTSLLGSDPILWFTLMLMPTGPSAQKLISLVQVSDVSKEQESLISRLLAVSLSLLDCNQKEESTDENCYRSRISFHRCCH</sequence>
<feature type="transmembrane region" description="Helical" evidence="6">
    <location>
        <begin position="73"/>
        <end position="94"/>
    </location>
</feature>
<dbReference type="PANTHER" id="PTHR31794">
    <property type="entry name" value="AUXIN EFFLUX TRANSPORTER FAMILY PROTEIN (EUROFUNG)"/>
    <property type="match status" value="1"/>
</dbReference>
<dbReference type="PANTHER" id="PTHR31794:SF4">
    <property type="entry name" value="AUXIN EFFLUX TRANSPORTER FAMILY PROTEIN (EUROFUNG)"/>
    <property type="match status" value="1"/>
</dbReference>
<dbReference type="AlphaFoldDB" id="A0AAN6WK28"/>
<evidence type="ECO:0000256" key="2">
    <source>
        <dbReference type="ARBA" id="ARBA00022692"/>
    </source>
</evidence>
<feature type="region of interest" description="Disordered" evidence="5">
    <location>
        <begin position="172"/>
        <end position="230"/>
    </location>
</feature>
<reference evidence="7" key="1">
    <citation type="journal article" date="2023" name="Mol. Phylogenet. Evol.">
        <title>Genome-scale phylogeny and comparative genomics of the fungal order Sordariales.</title>
        <authorList>
            <person name="Hensen N."/>
            <person name="Bonometti L."/>
            <person name="Westerberg I."/>
            <person name="Brannstrom I.O."/>
            <person name="Guillou S."/>
            <person name="Cros-Aarteil S."/>
            <person name="Calhoun S."/>
            <person name="Haridas S."/>
            <person name="Kuo A."/>
            <person name="Mondo S."/>
            <person name="Pangilinan J."/>
            <person name="Riley R."/>
            <person name="LaButti K."/>
            <person name="Andreopoulos B."/>
            <person name="Lipzen A."/>
            <person name="Chen C."/>
            <person name="Yan M."/>
            <person name="Daum C."/>
            <person name="Ng V."/>
            <person name="Clum A."/>
            <person name="Steindorff A."/>
            <person name="Ohm R.A."/>
            <person name="Martin F."/>
            <person name="Silar P."/>
            <person name="Natvig D.O."/>
            <person name="Lalanne C."/>
            <person name="Gautier V."/>
            <person name="Ament-Velasquez S.L."/>
            <person name="Kruys A."/>
            <person name="Hutchinson M.I."/>
            <person name="Powell A.J."/>
            <person name="Barry K."/>
            <person name="Miller A.N."/>
            <person name="Grigoriev I.V."/>
            <person name="Debuchy R."/>
            <person name="Gladieux P."/>
            <person name="Hiltunen Thoren M."/>
            <person name="Johannesson H."/>
        </authorList>
    </citation>
    <scope>NUCLEOTIDE SEQUENCE</scope>
    <source>
        <strain evidence="7">PSN309</strain>
    </source>
</reference>
<keyword evidence="2 6" id="KW-0812">Transmembrane</keyword>
<evidence type="ECO:0000256" key="5">
    <source>
        <dbReference type="SAM" id="MobiDB-lite"/>
    </source>
</evidence>
<dbReference type="InterPro" id="IPR004776">
    <property type="entry name" value="Mem_transp_PIN-like"/>
</dbReference>
<keyword evidence="4 6" id="KW-0472">Membrane</keyword>
<name>A0AAN6WK28_9PEZI</name>
<feature type="transmembrane region" description="Helical" evidence="6">
    <location>
        <begin position="246"/>
        <end position="270"/>
    </location>
</feature>
<feature type="transmembrane region" description="Helical" evidence="6">
    <location>
        <begin position="290"/>
        <end position="312"/>
    </location>
</feature>
<evidence type="ECO:0000256" key="6">
    <source>
        <dbReference type="SAM" id="Phobius"/>
    </source>
</evidence>
<keyword evidence="3 6" id="KW-1133">Transmembrane helix</keyword>
<dbReference type="Proteomes" id="UP001302126">
    <property type="component" value="Unassembled WGS sequence"/>
</dbReference>
<evidence type="ECO:0000256" key="4">
    <source>
        <dbReference type="ARBA" id="ARBA00023136"/>
    </source>
</evidence>
<organism evidence="7 8">
    <name type="scientific">Podospora australis</name>
    <dbReference type="NCBI Taxonomy" id="1536484"/>
    <lineage>
        <taxon>Eukaryota</taxon>
        <taxon>Fungi</taxon>
        <taxon>Dikarya</taxon>
        <taxon>Ascomycota</taxon>
        <taxon>Pezizomycotina</taxon>
        <taxon>Sordariomycetes</taxon>
        <taxon>Sordariomycetidae</taxon>
        <taxon>Sordariales</taxon>
        <taxon>Podosporaceae</taxon>
        <taxon>Podospora</taxon>
    </lineage>
</organism>
<comment type="subcellular location">
    <subcellularLocation>
        <location evidence="1">Membrane</location>
        <topology evidence="1">Multi-pass membrane protein</topology>
    </subcellularLocation>
</comment>
<protein>
    <submittedName>
        <fullName evidence="7">Transporter</fullName>
    </submittedName>
</protein>
<keyword evidence="8" id="KW-1185">Reference proteome</keyword>
<proteinExistence type="predicted"/>
<feature type="compositionally biased region" description="Acidic residues" evidence="5">
    <location>
        <begin position="173"/>
        <end position="192"/>
    </location>
</feature>
<dbReference type="EMBL" id="MU864580">
    <property type="protein sequence ID" value="KAK4183073.1"/>
    <property type="molecule type" value="Genomic_DNA"/>
</dbReference>
<evidence type="ECO:0000313" key="7">
    <source>
        <dbReference type="EMBL" id="KAK4183073.1"/>
    </source>
</evidence>
<reference evidence="7" key="2">
    <citation type="submission" date="2023-05" db="EMBL/GenBank/DDBJ databases">
        <authorList>
            <consortium name="Lawrence Berkeley National Laboratory"/>
            <person name="Steindorff A."/>
            <person name="Hensen N."/>
            <person name="Bonometti L."/>
            <person name="Westerberg I."/>
            <person name="Brannstrom I.O."/>
            <person name="Guillou S."/>
            <person name="Cros-Aarteil S."/>
            <person name="Calhoun S."/>
            <person name="Haridas S."/>
            <person name="Kuo A."/>
            <person name="Mondo S."/>
            <person name="Pangilinan J."/>
            <person name="Riley R."/>
            <person name="Labutti K."/>
            <person name="Andreopoulos B."/>
            <person name="Lipzen A."/>
            <person name="Chen C."/>
            <person name="Yanf M."/>
            <person name="Daum C."/>
            <person name="Ng V."/>
            <person name="Clum A."/>
            <person name="Ohm R."/>
            <person name="Martin F."/>
            <person name="Silar P."/>
            <person name="Natvig D."/>
            <person name="Lalanne C."/>
            <person name="Gautier V."/>
            <person name="Ament-Velasquez S.L."/>
            <person name="Kruys A."/>
            <person name="Hutchinson M.I."/>
            <person name="Powell A.J."/>
            <person name="Barry K."/>
            <person name="Miller A.N."/>
            <person name="Grigoriev I.V."/>
            <person name="Debuchy R."/>
            <person name="Gladieux P."/>
            <person name="Thoren M.H."/>
            <person name="Johannesson H."/>
        </authorList>
    </citation>
    <scope>NUCLEOTIDE SEQUENCE</scope>
    <source>
        <strain evidence="7">PSN309</strain>
    </source>
</reference>
<comment type="caution">
    <text evidence="7">The sequence shown here is derived from an EMBL/GenBank/DDBJ whole genome shotgun (WGS) entry which is preliminary data.</text>
</comment>
<dbReference type="GO" id="GO:0005783">
    <property type="term" value="C:endoplasmic reticulum"/>
    <property type="evidence" value="ECO:0007669"/>
    <property type="project" value="TreeGrafter"/>
</dbReference>
<evidence type="ECO:0000313" key="8">
    <source>
        <dbReference type="Proteomes" id="UP001302126"/>
    </source>
</evidence>
<feature type="transmembrane region" description="Helical" evidence="6">
    <location>
        <begin position="332"/>
        <end position="354"/>
    </location>
</feature>
<evidence type="ECO:0000256" key="3">
    <source>
        <dbReference type="ARBA" id="ARBA00022989"/>
    </source>
</evidence>
<feature type="transmembrane region" description="Helical" evidence="6">
    <location>
        <begin position="12"/>
        <end position="36"/>
    </location>
</feature>
<gene>
    <name evidence="7" type="ORF">QBC35DRAFT_130502</name>
</gene>
<dbReference type="Pfam" id="PF03547">
    <property type="entry name" value="Mem_trans"/>
    <property type="match status" value="1"/>
</dbReference>
<dbReference type="GO" id="GO:0016020">
    <property type="term" value="C:membrane"/>
    <property type="evidence" value="ECO:0007669"/>
    <property type="project" value="UniProtKB-SubCell"/>
</dbReference>
<evidence type="ECO:0000256" key="1">
    <source>
        <dbReference type="ARBA" id="ARBA00004141"/>
    </source>
</evidence>
<accession>A0AAN6WK28</accession>